<organism evidence="5 6">
    <name type="scientific">Deinococcus terrestris</name>
    <dbReference type="NCBI Taxonomy" id="2651870"/>
    <lineage>
        <taxon>Bacteria</taxon>
        <taxon>Thermotogati</taxon>
        <taxon>Deinococcota</taxon>
        <taxon>Deinococci</taxon>
        <taxon>Deinococcales</taxon>
        <taxon>Deinococcaceae</taxon>
        <taxon>Deinococcus</taxon>
    </lineage>
</organism>
<dbReference type="InterPro" id="IPR051677">
    <property type="entry name" value="AfsR-DnrI-RedD_regulator"/>
</dbReference>
<keyword evidence="2" id="KW-0238">DNA-binding</keyword>
<dbReference type="SMART" id="SM01043">
    <property type="entry name" value="BTAD"/>
    <property type="match status" value="1"/>
</dbReference>
<evidence type="ECO:0000313" key="5">
    <source>
        <dbReference type="EMBL" id="MPY67143.1"/>
    </source>
</evidence>
<evidence type="ECO:0000256" key="1">
    <source>
        <dbReference type="ARBA" id="ARBA00005820"/>
    </source>
</evidence>
<dbReference type="Gene3D" id="1.25.40.10">
    <property type="entry name" value="Tetratricopeptide repeat domain"/>
    <property type="match status" value="1"/>
</dbReference>
<dbReference type="InterPro" id="IPR005158">
    <property type="entry name" value="BTAD"/>
</dbReference>
<keyword evidence="6" id="KW-1185">Reference proteome</keyword>
<accession>A0A7X1NWV0</accession>
<evidence type="ECO:0000259" key="3">
    <source>
        <dbReference type="SMART" id="SM00862"/>
    </source>
</evidence>
<comment type="similarity">
    <text evidence="1">Belongs to the AfsR/DnrI/RedD regulatory family.</text>
</comment>
<dbReference type="GO" id="GO:0000160">
    <property type="term" value="P:phosphorelay signal transduction system"/>
    <property type="evidence" value="ECO:0007669"/>
    <property type="project" value="InterPro"/>
</dbReference>
<evidence type="ECO:0000259" key="4">
    <source>
        <dbReference type="SMART" id="SM01043"/>
    </source>
</evidence>
<sequence>MTSPRSAPPALHLRTLGDAQVTVNGQPLTWPARSAEELLWYLHAHPDGAYRADLLADLWGLDDGPAAANRFRVALHRLRTALGRSDAVAEVRGRYLLHPELLAASDTAILQGGMEAAARAKDDAEREEALRRALSCVDGEYLPHVRAEWVEEARLYWRSLRVRAYVALSTLHCLRRECPLAVQALGQAVGADPYIGEDHHQRLMTCLAQTRGRFEAVEHYRRYRRFLRDEVGDTPMPDTVLLAERLKAGELLCREAEEAEQQRRAPLLSALRGPEVH</sequence>
<dbReference type="InterPro" id="IPR001867">
    <property type="entry name" value="OmpR/PhoB-type_DNA-bd"/>
</dbReference>
<dbReference type="InterPro" id="IPR036388">
    <property type="entry name" value="WH-like_DNA-bd_sf"/>
</dbReference>
<dbReference type="AlphaFoldDB" id="A0A7X1NWV0"/>
<dbReference type="GO" id="GO:0003677">
    <property type="term" value="F:DNA binding"/>
    <property type="evidence" value="ECO:0007669"/>
    <property type="project" value="UniProtKB-KW"/>
</dbReference>
<dbReference type="InterPro" id="IPR011990">
    <property type="entry name" value="TPR-like_helical_dom_sf"/>
</dbReference>
<name>A0A7X1NWV0_9DEIO</name>
<dbReference type="RefSeq" id="WP_152871456.1">
    <property type="nucleotide sequence ID" value="NZ_WBSL01000004.1"/>
</dbReference>
<dbReference type="Proteomes" id="UP000484842">
    <property type="component" value="Unassembled WGS sequence"/>
</dbReference>
<dbReference type="SUPFAM" id="SSF48452">
    <property type="entry name" value="TPR-like"/>
    <property type="match status" value="1"/>
</dbReference>
<comment type="caution">
    <text evidence="5">The sequence shown here is derived from an EMBL/GenBank/DDBJ whole genome shotgun (WGS) entry which is preliminary data.</text>
</comment>
<evidence type="ECO:0000313" key="6">
    <source>
        <dbReference type="Proteomes" id="UP000484842"/>
    </source>
</evidence>
<proteinExistence type="inferred from homology"/>
<evidence type="ECO:0000256" key="2">
    <source>
        <dbReference type="ARBA" id="ARBA00023125"/>
    </source>
</evidence>
<dbReference type="SUPFAM" id="SSF46894">
    <property type="entry name" value="C-terminal effector domain of the bipartite response regulators"/>
    <property type="match status" value="1"/>
</dbReference>
<feature type="domain" description="Bacterial transcriptional activator" evidence="4">
    <location>
        <begin position="105"/>
        <end position="247"/>
    </location>
</feature>
<protein>
    <submittedName>
        <fullName evidence="5">Response regulator receiver protein</fullName>
    </submittedName>
</protein>
<dbReference type="SMART" id="SM00862">
    <property type="entry name" value="Trans_reg_C"/>
    <property type="match status" value="1"/>
</dbReference>
<feature type="domain" description="OmpR/PhoB-type" evidence="3">
    <location>
        <begin position="25"/>
        <end position="97"/>
    </location>
</feature>
<dbReference type="GO" id="GO:0006355">
    <property type="term" value="P:regulation of DNA-templated transcription"/>
    <property type="evidence" value="ECO:0007669"/>
    <property type="project" value="InterPro"/>
</dbReference>
<dbReference type="Gene3D" id="1.10.10.10">
    <property type="entry name" value="Winged helix-like DNA-binding domain superfamily/Winged helix DNA-binding domain"/>
    <property type="match status" value="1"/>
</dbReference>
<dbReference type="EMBL" id="WBSL01000004">
    <property type="protein sequence ID" value="MPY67143.1"/>
    <property type="molecule type" value="Genomic_DNA"/>
</dbReference>
<gene>
    <name evidence="5" type="ORF">F8S09_10630</name>
</gene>
<reference evidence="5 6" key="1">
    <citation type="submission" date="2019-10" db="EMBL/GenBank/DDBJ databases">
        <title>Deinococcus sp. isolated from soil.</title>
        <authorList>
            <person name="Li Y."/>
            <person name="Wang J."/>
        </authorList>
    </citation>
    <scope>NUCLEOTIDE SEQUENCE [LARGE SCALE GENOMIC DNA]</scope>
    <source>
        <strain evidence="5 6">SDU3-2</strain>
    </source>
</reference>
<dbReference type="PANTHER" id="PTHR35807">
    <property type="entry name" value="TRANSCRIPTIONAL REGULATOR REDD-RELATED"/>
    <property type="match status" value="1"/>
</dbReference>
<dbReference type="InterPro" id="IPR016032">
    <property type="entry name" value="Sig_transdc_resp-reg_C-effctor"/>
</dbReference>
<dbReference type="Pfam" id="PF03704">
    <property type="entry name" value="BTAD"/>
    <property type="match status" value="1"/>
</dbReference>